<accession>A0A4V3JEB2</accession>
<keyword evidence="1" id="KW-0548">Nucleotidyltransferase</keyword>
<dbReference type="EC" id="2.7.7.81" evidence="1"/>
<dbReference type="PANTHER" id="PTHR21485">
    <property type="entry name" value="HAD SUPERFAMILY MEMBERS CMAS AND KDSC"/>
    <property type="match status" value="1"/>
</dbReference>
<dbReference type="Pfam" id="PF02348">
    <property type="entry name" value="CTP_transf_3"/>
    <property type="match status" value="1"/>
</dbReference>
<dbReference type="GO" id="GO:0008781">
    <property type="term" value="F:N-acylneuraminate cytidylyltransferase activity"/>
    <property type="evidence" value="ECO:0007669"/>
    <property type="project" value="TreeGrafter"/>
</dbReference>
<dbReference type="Proteomes" id="UP000297855">
    <property type="component" value="Unassembled WGS sequence"/>
</dbReference>
<proteinExistence type="predicted"/>
<dbReference type="InterPro" id="IPR003329">
    <property type="entry name" value="Cytidylyl_trans"/>
</dbReference>
<dbReference type="InterPro" id="IPR050793">
    <property type="entry name" value="CMP-NeuNAc_synthase"/>
</dbReference>
<dbReference type="EMBL" id="RQEV01000012">
    <property type="protein sequence ID" value="TGK17255.1"/>
    <property type="molecule type" value="Genomic_DNA"/>
</dbReference>
<protein>
    <submittedName>
        <fullName evidence="1">Pseudaminic acid cytidylyltransferase</fullName>
        <ecNumber evidence="1">2.7.7.81</ecNumber>
    </submittedName>
</protein>
<dbReference type="RefSeq" id="WP_135813944.1">
    <property type="nucleotide sequence ID" value="NZ_RQEV01000012.1"/>
</dbReference>
<dbReference type="AlphaFoldDB" id="A0A4V3JEB2"/>
<dbReference type="InterPro" id="IPR020039">
    <property type="entry name" value="PseF"/>
</dbReference>
<dbReference type="PANTHER" id="PTHR21485:SF6">
    <property type="entry name" value="N-ACYLNEURAMINATE CYTIDYLYLTRANSFERASE-RELATED"/>
    <property type="match status" value="1"/>
</dbReference>
<organism evidence="1 2">
    <name type="scientific">Leptospira fluminis</name>
    <dbReference type="NCBI Taxonomy" id="2484979"/>
    <lineage>
        <taxon>Bacteria</taxon>
        <taxon>Pseudomonadati</taxon>
        <taxon>Spirochaetota</taxon>
        <taxon>Spirochaetia</taxon>
        <taxon>Leptospirales</taxon>
        <taxon>Leptospiraceae</taxon>
        <taxon>Leptospira</taxon>
    </lineage>
</organism>
<dbReference type="InterPro" id="IPR029044">
    <property type="entry name" value="Nucleotide-diphossugar_trans"/>
</dbReference>
<dbReference type="CDD" id="cd02513">
    <property type="entry name" value="CMP-NeuAc_Synthase"/>
    <property type="match status" value="1"/>
</dbReference>
<comment type="caution">
    <text evidence="1">The sequence shown here is derived from an EMBL/GenBank/DDBJ whole genome shotgun (WGS) entry which is preliminary data.</text>
</comment>
<keyword evidence="1" id="KW-0808">Transferase</keyword>
<keyword evidence="2" id="KW-1185">Reference proteome</keyword>
<evidence type="ECO:0000313" key="2">
    <source>
        <dbReference type="Proteomes" id="UP000297855"/>
    </source>
</evidence>
<dbReference type="Gene3D" id="3.90.550.10">
    <property type="entry name" value="Spore Coat Polysaccharide Biosynthesis Protein SpsA, Chain A"/>
    <property type="match status" value="1"/>
</dbReference>
<sequence length="231" mass="26010">MANLAIITARGGSKRIPRKNIKEFRGKPILSYAIEAAKSSGLFEEVIVSTDDEEIAGVARKYGATVPFMRSAENSDDFAGTADVLVEVLNHPQVASVNFGYACCIYPTACLLDGDQLKKAWDLLKAGDWDTVFPVVKYGYPIQRSLRMDSDSSVAMNFPENGNKRSQDLPPSYHDAGLFYFFHVDRFLSNRKLWTERTAGLVLREMEVQDIDTIEDWEIAEFKYDMKRKSG</sequence>
<gene>
    <name evidence="1" type="primary">pseF</name>
    <name evidence="1" type="ORF">EHO61_12635</name>
</gene>
<dbReference type="SUPFAM" id="SSF53448">
    <property type="entry name" value="Nucleotide-diphospho-sugar transferases"/>
    <property type="match status" value="1"/>
</dbReference>
<dbReference type="OrthoDB" id="9805604at2"/>
<name>A0A4V3JEB2_9LEPT</name>
<evidence type="ECO:0000313" key="1">
    <source>
        <dbReference type="EMBL" id="TGK17255.1"/>
    </source>
</evidence>
<dbReference type="NCBIfam" id="TIGR03584">
    <property type="entry name" value="PseF"/>
    <property type="match status" value="1"/>
</dbReference>
<reference evidence="1" key="1">
    <citation type="journal article" date="2019" name="PLoS Negl. Trop. Dis.">
        <title>Revisiting the worldwide diversity of Leptospira species in the environment.</title>
        <authorList>
            <person name="Vincent A.T."/>
            <person name="Schiettekatte O."/>
            <person name="Bourhy P."/>
            <person name="Veyrier F.J."/>
            <person name="Picardeau M."/>
        </authorList>
    </citation>
    <scope>NUCLEOTIDE SEQUENCE [LARGE SCALE GENOMIC DNA]</scope>
    <source>
        <strain evidence="1">SCS5</strain>
    </source>
</reference>